<dbReference type="PROSITE" id="PS50297">
    <property type="entry name" value="ANK_REP_REGION"/>
    <property type="match status" value="3"/>
</dbReference>
<sequence length="550" mass="64168">MAEYVDLETIKSWREEVNWEVETERLDFLRRLRPLIEKWKGQLTNLWKVFRPEEIKRLISDSAKRLILARYGDRQEEYQRFMAFVIQASEISNESKLELDEVALLQRLTNSWYGSNIHIRSPWISRYLFDICVKFDANYFDEEHRLEHFHMACKFASYDVVKKFLELGQDPNLLQRETGDSPLHLLASSTHRDDETIELLLRNGADPNAVNLSGSTPLHKLCEFRSPNHINLIQRFLVVCDEVGQRVHIDARDKEGQTPLYSALDYGQKEVVKLLLRRGADPNQNHQNGTTPLHVICHCYHDDEFVRLLFEICDEMQLTVQLNTRDQWGNTPLQLAVASLSPEIVDVLLNRGADMSNCIFPTSIVTYLPKNSLLIMKMRVASGALAVAEHLEAKGYRFSRSDALTIMKFFAKHDLFEKSSDLEKSMRDDREFTKYAKQITIVPSLSLYDLIHLRSEEEEELLTYTDYFVFTDQLPSGNYKLKIPERHQENCILHLCEKLSRGFFRRWVLDPFYELIHKRLPIECCEMVLKNLNNRDLCNICLAAAVQTSS</sequence>
<reference evidence="4 5" key="1">
    <citation type="journal article" date="2024" name="bioRxiv">
        <title>A reference genome for Trichogramma kaykai: A tiny desert-dwelling parasitoid wasp with competing sex-ratio distorters.</title>
        <authorList>
            <person name="Culotta J."/>
            <person name="Lindsey A.R."/>
        </authorList>
    </citation>
    <scope>NUCLEOTIDE SEQUENCE [LARGE SCALE GENOMIC DNA]</scope>
    <source>
        <strain evidence="4 5">KSX58</strain>
    </source>
</reference>
<keyword evidence="5" id="KW-1185">Reference proteome</keyword>
<dbReference type="PANTHER" id="PTHR24198">
    <property type="entry name" value="ANKYRIN REPEAT AND PROTEIN KINASE DOMAIN-CONTAINING PROTEIN"/>
    <property type="match status" value="1"/>
</dbReference>
<feature type="repeat" description="ANK" evidence="3">
    <location>
        <begin position="178"/>
        <end position="212"/>
    </location>
</feature>
<dbReference type="AlphaFoldDB" id="A0ABD2XKC5"/>
<dbReference type="Proteomes" id="UP001627154">
    <property type="component" value="Unassembled WGS sequence"/>
</dbReference>
<evidence type="ECO:0000256" key="2">
    <source>
        <dbReference type="ARBA" id="ARBA00023043"/>
    </source>
</evidence>
<proteinExistence type="predicted"/>
<protein>
    <submittedName>
        <fullName evidence="4">Uncharacterized protein</fullName>
    </submittedName>
</protein>
<dbReference type="EMBL" id="JBJJXI010000020">
    <property type="protein sequence ID" value="KAL3405735.1"/>
    <property type="molecule type" value="Genomic_DNA"/>
</dbReference>
<gene>
    <name evidence="4" type="ORF">TKK_002083</name>
</gene>
<feature type="repeat" description="ANK" evidence="3">
    <location>
        <begin position="255"/>
        <end position="287"/>
    </location>
</feature>
<keyword evidence="2 3" id="KW-0040">ANK repeat</keyword>
<accession>A0ABD2XKC5</accession>
<dbReference type="SUPFAM" id="SSF48403">
    <property type="entry name" value="Ankyrin repeat"/>
    <property type="match status" value="1"/>
</dbReference>
<evidence type="ECO:0000256" key="3">
    <source>
        <dbReference type="PROSITE-ProRule" id="PRU00023"/>
    </source>
</evidence>
<dbReference type="Gene3D" id="1.25.40.20">
    <property type="entry name" value="Ankyrin repeat-containing domain"/>
    <property type="match status" value="2"/>
</dbReference>
<keyword evidence="1" id="KW-0677">Repeat</keyword>
<dbReference type="PROSITE" id="PS50088">
    <property type="entry name" value="ANK_REPEAT"/>
    <property type="match status" value="3"/>
</dbReference>
<dbReference type="Pfam" id="PF12796">
    <property type="entry name" value="Ank_2"/>
    <property type="match status" value="1"/>
</dbReference>
<evidence type="ECO:0000313" key="5">
    <source>
        <dbReference type="Proteomes" id="UP001627154"/>
    </source>
</evidence>
<dbReference type="Pfam" id="PF00023">
    <property type="entry name" value="Ank"/>
    <property type="match status" value="1"/>
</dbReference>
<evidence type="ECO:0000313" key="4">
    <source>
        <dbReference type="EMBL" id="KAL3405735.1"/>
    </source>
</evidence>
<name>A0ABD2XKC5_9HYME</name>
<dbReference type="InterPro" id="IPR036770">
    <property type="entry name" value="Ankyrin_rpt-contain_sf"/>
</dbReference>
<dbReference type="PANTHER" id="PTHR24198:SF165">
    <property type="entry name" value="ANKYRIN REPEAT-CONTAINING PROTEIN-RELATED"/>
    <property type="match status" value="1"/>
</dbReference>
<feature type="repeat" description="ANK" evidence="3">
    <location>
        <begin position="328"/>
        <end position="356"/>
    </location>
</feature>
<organism evidence="4 5">
    <name type="scientific">Trichogramma kaykai</name>
    <dbReference type="NCBI Taxonomy" id="54128"/>
    <lineage>
        <taxon>Eukaryota</taxon>
        <taxon>Metazoa</taxon>
        <taxon>Ecdysozoa</taxon>
        <taxon>Arthropoda</taxon>
        <taxon>Hexapoda</taxon>
        <taxon>Insecta</taxon>
        <taxon>Pterygota</taxon>
        <taxon>Neoptera</taxon>
        <taxon>Endopterygota</taxon>
        <taxon>Hymenoptera</taxon>
        <taxon>Apocrita</taxon>
        <taxon>Proctotrupomorpha</taxon>
        <taxon>Chalcidoidea</taxon>
        <taxon>Trichogrammatidae</taxon>
        <taxon>Trichogramma</taxon>
    </lineage>
</organism>
<evidence type="ECO:0000256" key="1">
    <source>
        <dbReference type="ARBA" id="ARBA00022737"/>
    </source>
</evidence>
<dbReference type="SMART" id="SM00248">
    <property type="entry name" value="ANK"/>
    <property type="match status" value="6"/>
</dbReference>
<dbReference type="InterPro" id="IPR002110">
    <property type="entry name" value="Ankyrin_rpt"/>
</dbReference>
<comment type="caution">
    <text evidence="4">The sequence shown here is derived from an EMBL/GenBank/DDBJ whole genome shotgun (WGS) entry which is preliminary data.</text>
</comment>